<dbReference type="Proteomes" id="UP000635902">
    <property type="component" value="Unassembled WGS sequence"/>
</dbReference>
<organism evidence="2 3">
    <name type="scientific">Corynebacterium suicordis DSM 45110</name>
    <dbReference type="NCBI Taxonomy" id="1121369"/>
    <lineage>
        <taxon>Bacteria</taxon>
        <taxon>Bacillati</taxon>
        <taxon>Actinomycetota</taxon>
        <taxon>Actinomycetes</taxon>
        <taxon>Mycobacteriales</taxon>
        <taxon>Corynebacteriaceae</taxon>
        <taxon>Corynebacterium</taxon>
    </lineage>
</organism>
<evidence type="ECO:0000259" key="1">
    <source>
        <dbReference type="SMART" id="SM00474"/>
    </source>
</evidence>
<dbReference type="InterPro" id="IPR041605">
    <property type="entry name" value="Exo_C"/>
</dbReference>
<comment type="caution">
    <text evidence="2">The sequence shown here is derived from an EMBL/GenBank/DDBJ whole genome shotgun (WGS) entry which is preliminary data.</text>
</comment>
<gene>
    <name evidence="2" type="ORF">IRY30_05310</name>
</gene>
<dbReference type="Gene3D" id="3.30.420.10">
    <property type="entry name" value="Ribonuclease H-like superfamily/Ribonuclease H"/>
    <property type="match status" value="1"/>
</dbReference>
<dbReference type="SUPFAM" id="SSF53098">
    <property type="entry name" value="Ribonuclease H-like"/>
    <property type="match status" value="1"/>
</dbReference>
<protein>
    <submittedName>
        <fullName evidence="2">Ribonuclease D</fullName>
    </submittedName>
</protein>
<reference evidence="2 3" key="1">
    <citation type="submission" date="2020-10" db="EMBL/GenBank/DDBJ databases">
        <title>Novel species in genus Corynebacterium.</title>
        <authorList>
            <person name="Zhang G."/>
        </authorList>
    </citation>
    <scope>NUCLEOTIDE SEQUENCE [LARGE SCALE GENOMIC DNA]</scope>
    <source>
        <strain evidence="2 3">DSM 45110</strain>
    </source>
</reference>
<keyword evidence="3" id="KW-1185">Reference proteome</keyword>
<dbReference type="InterPro" id="IPR002562">
    <property type="entry name" value="3'-5'_exonuclease_dom"/>
</dbReference>
<feature type="domain" description="3'-5' exonuclease" evidence="1">
    <location>
        <begin position="11"/>
        <end position="196"/>
    </location>
</feature>
<evidence type="ECO:0000313" key="3">
    <source>
        <dbReference type="Proteomes" id="UP000635902"/>
    </source>
</evidence>
<proteinExistence type="predicted"/>
<dbReference type="PANTHER" id="PTHR47649">
    <property type="entry name" value="RIBONUCLEASE D"/>
    <property type="match status" value="1"/>
</dbReference>
<dbReference type="Pfam" id="PF01612">
    <property type="entry name" value="DNA_pol_A_exo1"/>
    <property type="match status" value="1"/>
</dbReference>
<dbReference type="InterPro" id="IPR036397">
    <property type="entry name" value="RNaseH_sf"/>
</dbReference>
<sequence>MHLSAPREGLPPLLDSASLIASGAEKLANGHGPIAVDTERASAFRFDERAFLIQLRREGVGTLLIDPAGAGSRFGSSSGSVGPDSADVHAALDELGQVMNSAPWILHAAHTDLPALTTLGWRPTQLHDTQIAGRLLGMGQPGLLRMLEEFLDTTIDKDKGREDWSARPLTPALLSYAALDVELLLELLDEVVPLLHQAGRYEWYLQDCAAVLNQAEPLRVPEWRAVKGAQSVRNPRSLAVVRALAEVRLGWAQAHDRPLERTIHSKDILALASHPRSAEHQLRRVRMPAPLVDVARTAVREAVALEQDQLPQPIAPNRKSMPDHRVWEEEYPRAHRALSALDSAVKDLAEELELSSDALAVMRHLRPAAWELSRVKPDKDDPIGSFETTLGETLVSHGSREWQRELINNRCLGAVIVAMG</sequence>
<dbReference type="PANTHER" id="PTHR47649:SF1">
    <property type="entry name" value="RIBONUCLEASE D"/>
    <property type="match status" value="1"/>
</dbReference>
<dbReference type="InterPro" id="IPR012337">
    <property type="entry name" value="RNaseH-like_sf"/>
</dbReference>
<evidence type="ECO:0000313" key="2">
    <source>
        <dbReference type="EMBL" id="MBF4553501.1"/>
    </source>
</evidence>
<dbReference type="EMBL" id="JADKMY010000001">
    <property type="protein sequence ID" value="MBF4553501.1"/>
    <property type="molecule type" value="Genomic_DNA"/>
</dbReference>
<dbReference type="InterPro" id="IPR010997">
    <property type="entry name" value="HRDC-like_sf"/>
</dbReference>
<name>A0ABR9ZJ85_9CORY</name>
<dbReference type="Pfam" id="PF18305">
    <property type="entry name" value="DNA_pol_A_exoN"/>
    <property type="match status" value="1"/>
</dbReference>
<dbReference type="InterPro" id="IPR051086">
    <property type="entry name" value="RNase_D-like"/>
</dbReference>
<accession>A0ABR9ZJ85</accession>
<dbReference type="Gene3D" id="1.10.150.80">
    <property type="entry name" value="HRDC domain"/>
    <property type="match status" value="2"/>
</dbReference>
<dbReference type="InterPro" id="IPR044876">
    <property type="entry name" value="HRDC_dom_sf"/>
</dbReference>
<dbReference type="RefSeq" id="WP_194556298.1">
    <property type="nucleotide sequence ID" value="NZ_JADKMY010000001.1"/>
</dbReference>
<dbReference type="SUPFAM" id="SSF47819">
    <property type="entry name" value="HRDC-like"/>
    <property type="match status" value="1"/>
</dbReference>
<dbReference type="SMART" id="SM00474">
    <property type="entry name" value="35EXOc"/>
    <property type="match status" value="1"/>
</dbReference>